<evidence type="ECO:0000256" key="2">
    <source>
        <dbReference type="SAM" id="Phobius"/>
    </source>
</evidence>
<keyword evidence="2" id="KW-0812">Transmembrane</keyword>
<feature type="region of interest" description="Disordered" evidence="1">
    <location>
        <begin position="154"/>
        <end position="176"/>
    </location>
</feature>
<evidence type="ECO:0000313" key="5">
    <source>
        <dbReference type="Proteomes" id="UP000092583"/>
    </source>
</evidence>
<feature type="compositionally biased region" description="Polar residues" evidence="1">
    <location>
        <begin position="161"/>
        <end position="176"/>
    </location>
</feature>
<sequence length="284" mass="31895">MSYSPLLLLLFLPATSAANDRSQWNQGTITIPTSTVISIGLGFLAFSLLILLFLLSFRVNRIRKLAKRQNKSFKRCWKDEGGLWSFFTSFGEGDGHAASSTLIGATGRGLDYNRQLYRIYRELEGDSDNNKAKEIPKIWDCNWNENVDKNQDWGDDKIQPLSVTPSAPPTSNTSKTYPPLPTLDMCVLITFPSESTNQADLDLPQMIIGTTTLLPTITMPDKVDPQPDFALSSSIVRNSEKEGLQVGQITKKVVIEHIEYSRVRAEWKQDDSKGVWYIDGLRSE</sequence>
<proteinExistence type="predicted"/>
<feature type="chain" id="PRO_5008628640" evidence="3">
    <location>
        <begin position="18"/>
        <end position="284"/>
    </location>
</feature>
<dbReference type="AlphaFoldDB" id="A0A1B9IEU6"/>
<protein>
    <submittedName>
        <fullName evidence="4">Uncharacterized protein</fullName>
    </submittedName>
</protein>
<gene>
    <name evidence="4" type="ORF">L486_08409</name>
</gene>
<evidence type="ECO:0000313" key="4">
    <source>
        <dbReference type="EMBL" id="OCF54086.1"/>
    </source>
</evidence>
<reference evidence="5" key="2">
    <citation type="submission" date="2013-12" db="EMBL/GenBank/DDBJ databases">
        <title>Evolution of pathogenesis and genome organization in the Tremellales.</title>
        <authorList>
            <person name="Cuomo C."/>
            <person name="Litvintseva A."/>
            <person name="Heitman J."/>
            <person name="Chen Y."/>
            <person name="Sun S."/>
            <person name="Springer D."/>
            <person name="Dromer F."/>
            <person name="Young S."/>
            <person name="Zeng Q."/>
            <person name="Chapman S."/>
            <person name="Gujja S."/>
            <person name="Saif S."/>
            <person name="Birren B."/>
        </authorList>
    </citation>
    <scope>NUCLEOTIDE SEQUENCE [LARGE SCALE GENOMIC DNA]</scope>
    <source>
        <strain evidence="5">CBS 10435</strain>
    </source>
</reference>
<evidence type="ECO:0000256" key="1">
    <source>
        <dbReference type="SAM" id="MobiDB-lite"/>
    </source>
</evidence>
<organism evidence="4 5">
    <name type="scientific">Kwoniella mangroviensis CBS 10435</name>
    <dbReference type="NCBI Taxonomy" id="1331196"/>
    <lineage>
        <taxon>Eukaryota</taxon>
        <taxon>Fungi</taxon>
        <taxon>Dikarya</taxon>
        <taxon>Basidiomycota</taxon>
        <taxon>Agaricomycotina</taxon>
        <taxon>Tremellomycetes</taxon>
        <taxon>Tremellales</taxon>
        <taxon>Cryptococcaceae</taxon>
        <taxon>Kwoniella</taxon>
    </lineage>
</organism>
<dbReference type="OrthoDB" id="2564302at2759"/>
<evidence type="ECO:0000256" key="3">
    <source>
        <dbReference type="SAM" id="SignalP"/>
    </source>
</evidence>
<dbReference type="EMBL" id="KV700093">
    <property type="protein sequence ID" value="OCF54086.1"/>
    <property type="molecule type" value="Genomic_DNA"/>
</dbReference>
<keyword evidence="5" id="KW-1185">Reference proteome</keyword>
<keyword evidence="2" id="KW-1133">Transmembrane helix</keyword>
<keyword evidence="3" id="KW-0732">Signal</keyword>
<keyword evidence="2" id="KW-0472">Membrane</keyword>
<name>A0A1B9IEU6_9TREE</name>
<dbReference type="Proteomes" id="UP000092583">
    <property type="component" value="Unassembled WGS sequence"/>
</dbReference>
<reference evidence="4 5" key="1">
    <citation type="submission" date="2013-07" db="EMBL/GenBank/DDBJ databases">
        <title>The Genome Sequence of Kwoniella mangroviensis CBS10435.</title>
        <authorList>
            <consortium name="The Broad Institute Genome Sequencing Platform"/>
            <person name="Cuomo C."/>
            <person name="Litvintseva A."/>
            <person name="Chen Y."/>
            <person name="Heitman J."/>
            <person name="Sun S."/>
            <person name="Springer D."/>
            <person name="Dromer F."/>
            <person name="Young S.K."/>
            <person name="Zeng Q."/>
            <person name="Gargeya S."/>
            <person name="Fitzgerald M."/>
            <person name="Abouelleil A."/>
            <person name="Alvarado L."/>
            <person name="Berlin A.M."/>
            <person name="Chapman S.B."/>
            <person name="Dewar J."/>
            <person name="Goldberg J."/>
            <person name="Griggs A."/>
            <person name="Gujja S."/>
            <person name="Hansen M."/>
            <person name="Howarth C."/>
            <person name="Imamovic A."/>
            <person name="Larimer J."/>
            <person name="McCowan C."/>
            <person name="Murphy C."/>
            <person name="Pearson M."/>
            <person name="Priest M."/>
            <person name="Roberts A."/>
            <person name="Saif S."/>
            <person name="Shea T."/>
            <person name="Sykes S."/>
            <person name="Wortman J."/>
            <person name="Nusbaum C."/>
            <person name="Birren B."/>
        </authorList>
    </citation>
    <scope>NUCLEOTIDE SEQUENCE [LARGE SCALE GENOMIC DNA]</scope>
    <source>
        <strain evidence="4 5">CBS 10435</strain>
    </source>
</reference>
<accession>A0A1B9IEU6</accession>
<feature type="transmembrane region" description="Helical" evidence="2">
    <location>
        <begin position="33"/>
        <end position="57"/>
    </location>
</feature>
<feature type="signal peptide" evidence="3">
    <location>
        <begin position="1"/>
        <end position="17"/>
    </location>
</feature>